<comment type="caution">
    <text evidence="4">The sequence shown here is derived from an EMBL/GenBank/DDBJ whole genome shotgun (WGS) entry which is preliminary data.</text>
</comment>
<protein>
    <submittedName>
        <fullName evidence="4">Uncharacterized protein</fullName>
    </submittedName>
</protein>
<evidence type="ECO:0000313" key="4">
    <source>
        <dbReference type="EMBL" id="KAG7455011.1"/>
    </source>
</evidence>
<dbReference type="InterPro" id="IPR027417">
    <property type="entry name" value="P-loop_NTPase"/>
</dbReference>
<evidence type="ECO:0000256" key="3">
    <source>
        <dbReference type="SAM" id="SignalP"/>
    </source>
</evidence>
<dbReference type="Gene3D" id="1.10.533.10">
    <property type="entry name" value="Death Domain, Fas"/>
    <property type="match status" value="1"/>
</dbReference>
<evidence type="ECO:0000256" key="1">
    <source>
        <dbReference type="SAM" id="MobiDB-lite"/>
    </source>
</evidence>
<proteinExistence type="predicted"/>
<dbReference type="Gene3D" id="3.40.50.300">
    <property type="entry name" value="P-loop containing nucleotide triphosphate hydrolases"/>
    <property type="match status" value="1"/>
</dbReference>
<feature type="chain" id="PRO_5038867281" evidence="3">
    <location>
        <begin position="20"/>
        <end position="270"/>
    </location>
</feature>
<reference evidence="4" key="1">
    <citation type="submission" date="2021-01" db="EMBL/GenBank/DDBJ databases">
        <authorList>
            <person name="Zahm M."/>
            <person name="Roques C."/>
            <person name="Cabau C."/>
            <person name="Klopp C."/>
            <person name="Donnadieu C."/>
            <person name="Jouanno E."/>
            <person name="Lampietro C."/>
            <person name="Louis A."/>
            <person name="Herpin A."/>
            <person name="Echchiki A."/>
            <person name="Berthelot C."/>
            <person name="Parey E."/>
            <person name="Roest-Crollius H."/>
            <person name="Braasch I."/>
            <person name="Postlethwait J."/>
            <person name="Bobe J."/>
            <person name="Montfort J."/>
            <person name="Bouchez O."/>
            <person name="Begum T."/>
            <person name="Mejri S."/>
            <person name="Adams A."/>
            <person name="Chen W.-J."/>
            <person name="Guiguen Y."/>
        </authorList>
    </citation>
    <scope>NUCLEOTIDE SEQUENCE</scope>
    <source>
        <strain evidence="4">YG-15Mar2019-1</strain>
        <tissue evidence="4">Brain</tissue>
    </source>
</reference>
<name>A0A9D3T011_MEGAT</name>
<feature type="transmembrane region" description="Helical" evidence="2">
    <location>
        <begin position="194"/>
        <end position="216"/>
    </location>
</feature>
<sequence length="270" mass="29411">MVMMVMMTVMMMMVMVIKGCLCVAAALFVDAHRVELIGRVRRVWPIASALLLKGVARNRWLLLMNSSCQEQMRELYRDLDAGGEAVKATFYTLLKEHEPQLLQELVGSEPLQAAPGPPCEPELRLLLIGRSGAGKSAVGNAILPREGPAPPTLSSQRRRGSVAGRQVLEDREVAGGRGLRERPSTGGWGGQLPWLLRGLMAASCASLLLFWLNWAGGHFHPALALLCSAALLAVVAVLAAIDWGLRTVLTRLRPQRVIERNNPDRSGVRG</sequence>
<feature type="region of interest" description="Disordered" evidence="1">
    <location>
        <begin position="139"/>
        <end position="163"/>
    </location>
</feature>
<organism evidence="4 5">
    <name type="scientific">Megalops atlanticus</name>
    <name type="common">Tarpon</name>
    <name type="synonym">Clupea gigantea</name>
    <dbReference type="NCBI Taxonomy" id="7932"/>
    <lineage>
        <taxon>Eukaryota</taxon>
        <taxon>Metazoa</taxon>
        <taxon>Chordata</taxon>
        <taxon>Craniata</taxon>
        <taxon>Vertebrata</taxon>
        <taxon>Euteleostomi</taxon>
        <taxon>Actinopterygii</taxon>
        <taxon>Neopterygii</taxon>
        <taxon>Teleostei</taxon>
        <taxon>Elopiformes</taxon>
        <taxon>Megalopidae</taxon>
        <taxon>Megalops</taxon>
    </lineage>
</organism>
<feature type="signal peptide" evidence="3">
    <location>
        <begin position="1"/>
        <end position="19"/>
    </location>
</feature>
<keyword evidence="2" id="KW-1133">Transmembrane helix</keyword>
<dbReference type="Proteomes" id="UP001046870">
    <property type="component" value="Chromosome 24"/>
</dbReference>
<keyword evidence="2" id="KW-0812">Transmembrane</keyword>
<dbReference type="AlphaFoldDB" id="A0A9D3T011"/>
<accession>A0A9D3T011</accession>
<keyword evidence="3" id="KW-0732">Signal</keyword>
<dbReference type="OrthoDB" id="391988at2759"/>
<gene>
    <name evidence="4" type="ORF">MATL_G00251930</name>
</gene>
<evidence type="ECO:0000313" key="5">
    <source>
        <dbReference type="Proteomes" id="UP001046870"/>
    </source>
</evidence>
<evidence type="ECO:0000256" key="2">
    <source>
        <dbReference type="SAM" id="Phobius"/>
    </source>
</evidence>
<feature type="transmembrane region" description="Helical" evidence="2">
    <location>
        <begin position="222"/>
        <end position="245"/>
    </location>
</feature>
<dbReference type="EMBL" id="JAFDVH010000024">
    <property type="protein sequence ID" value="KAG7455011.1"/>
    <property type="molecule type" value="Genomic_DNA"/>
</dbReference>
<keyword evidence="2" id="KW-0472">Membrane</keyword>
<dbReference type="InterPro" id="IPR011029">
    <property type="entry name" value="DEATH-like_dom_sf"/>
</dbReference>
<keyword evidence="5" id="KW-1185">Reference proteome</keyword>